<dbReference type="AlphaFoldDB" id="Q0RDQ9"/>
<dbReference type="Pfam" id="PF10503">
    <property type="entry name" value="Esterase_PHB"/>
    <property type="match status" value="1"/>
</dbReference>
<evidence type="ECO:0000256" key="8">
    <source>
        <dbReference type="SAM" id="MobiDB-lite"/>
    </source>
</evidence>
<dbReference type="SUPFAM" id="SSF53474">
    <property type="entry name" value="alpha/beta-Hydrolases"/>
    <property type="match status" value="1"/>
</dbReference>
<proteinExistence type="predicted"/>
<evidence type="ECO:0000256" key="3">
    <source>
        <dbReference type="ARBA" id="ARBA00022651"/>
    </source>
</evidence>
<evidence type="ECO:0000256" key="4">
    <source>
        <dbReference type="ARBA" id="ARBA00022729"/>
    </source>
</evidence>
<accession>Q0RDQ9</accession>
<dbReference type="EMBL" id="CT573213">
    <property type="protein sequence ID" value="CAJ64407.1"/>
    <property type="molecule type" value="Genomic_DNA"/>
</dbReference>
<dbReference type="HOGENOM" id="CLU_651736_0_0_11"/>
<keyword evidence="10" id="KW-1185">Reference proteome</keyword>
<feature type="compositionally biased region" description="Low complexity" evidence="8">
    <location>
        <begin position="360"/>
        <end position="387"/>
    </location>
</feature>
<keyword evidence="3" id="KW-0858">Xylan degradation</keyword>
<dbReference type="GO" id="GO:0045493">
    <property type="term" value="P:xylan catabolic process"/>
    <property type="evidence" value="ECO:0007669"/>
    <property type="project" value="UniProtKB-KW"/>
</dbReference>
<keyword evidence="2" id="KW-0964">Secreted</keyword>
<dbReference type="eggNOG" id="COG3509">
    <property type="taxonomic scope" value="Bacteria"/>
</dbReference>
<keyword evidence="7" id="KW-0624">Polysaccharide degradation</keyword>
<feature type="compositionally biased region" description="Pro residues" evidence="8">
    <location>
        <begin position="350"/>
        <end position="359"/>
    </location>
</feature>
<comment type="subcellular location">
    <subcellularLocation>
        <location evidence="1">Secreted</location>
    </subcellularLocation>
</comment>
<dbReference type="PANTHER" id="PTHR38050:SF2">
    <property type="entry name" value="FERULOYL ESTERASE C-RELATED"/>
    <property type="match status" value="1"/>
</dbReference>
<evidence type="ECO:0000256" key="6">
    <source>
        <dbReference type="ARBA" id="ARBA00023277"/>
    </source>
</evidence>
<keyword evidence="6" id="KW-0119">Carbohydrate metabolism</keyword>
<dbReference type="GO" id="GO:0030600">
    <property type="term" value="F:feruloyl esterase activity"/>
    <property type="evidence" value="ECO:0007669"/>
    <property type="project" value="InterPro"/>
</dbReference>
<feature type="region of interest" description="Disordered" evidence="8">
    <location>
        <begin position="330"/>
        <end position="415"/>
    </location>
</feature>
<dbReference type="STRING" id="326424.FRAAL5775"/>
<dbReference type="InterPro" id="IPR010126">
    <property type="entry name" value="Esterase_phb"/>
</dbReference>
<evidence type="ECO:0000256" key="5">
    <source>
        <dbReference type="ARBA" id="ARBA00022801"/>
    </source>
</evidence>
<organism evidence="9 10">
    <name type="scientific">Frankia alni (strain DSM 45986 / CECT 9034 / ACN14a)</name>
    <dbReference type="NCBI Taxonomy" id="326424"/>
    <lineage>
        <taxon>Bacteria</taxon>
        <taxon>Bacillati</taxon>
        <taxon>Actinomycetota</taxon>
        <taxon>Actinomycetes</taxon>
        <taxon>Frankiales</taxon>
        <taxon>Frankiaceae</taxon>
        <taxon>Frankia</taxon>
    </lineage>
</organism>
<evidence type="ECO:0000256" key="2">
    <source>
        <dbReference type="ARBA" id="ARBA00022525"/>
    </source>
</evidence>
<evidence type="ECO:0000256" key="1">
    <source>
        <dbReference type="ARBA" id="ARBA00004613"/>
    </source>
</evidence>
<keyword evidence="4" id="KW-0732">Signal</keyword>
<dbReference type="InterPro" id="IPR029058">
    <property type="entry name" value="AB_hydrolase_fold"/>
</dbReference>
<sequence length="415" mass="40716">MLLLLLWYAISRDPGSDHASGPSSAIGPAGGREPHAAAASASPTPTVPPPPPSGCVTGRTLPSGVSTRTLRVGGTDRTYVLAVPTAGAQVRALPLILTFHDLGQSTDDLEAYTGLADQATKAGFAVAAPIGAQDRWNFPRSAAVGPDDVLFAGTLLNELTGRMCLDAKRIFAVGYADGANMVLTTACALPGRFAAAVTVGSSVLPASCAAPTTNLLEIHGTADQIAPLDGGGAPRPAPFAGVVAQSTPDRLARYASALRCSGATQASRDTAAWQRTVWTGCPSGHDVGLLAMQGAGHTWPGAQARPALGPTSDAFSATVVALTYFGYTPTSGDVGGGDAGTAGSGGVLRPPGPLAPSGPPAASATPTTPAPPSSTANASPSASTSPGAGTGGSGTPVPAVSPSATGTPSSAASDG</sequence>
<evidence type="ECO:0000313" key="9">
    <source>
        <dbReference type="EMBL" id="CAJ64407.1"/>
    </source>
</evidence>
<evidence type="ECO:0000313" key="10">
    <source>
        <dbReference type="Proteomes" id="UP000000657"/>
    </source>
</evidence>
<dbReference type="KEGG" id="fal:FRAAL5775"/>
<gene>
    <name evidence="9" type="ordered locus">FRAAL5775</name>
</gene>
<dbReference type="PANTHER" id="PTHR38050">
    <property type="match status" value="1"/>
</dbReference>
<feature type="compositionally biased region" description="Gly residues" evidence="8">
    <location>
        <begin position="333"/>
        <end position="346"/>
    </location>
</feature>
<keyword evidence="5" id="KW-0378">Hydrolase</keyword>
<feature type="region of interest" description="Disordered" evidence="8">
    <location>
        <begin position="15"/>
        <end position="68"/>
    </location>
</feature>
<name>Q0RDQ9_FRAAA</name>
<protein>
    <submittedName>
        <fullName evidence="9">Uncharacterized protein</fullName>
    </submittedName>
</protein>
<reference evidence="9 10" key="1">
    <citation type="journal article" date="2007" name="Genome Res.">
        <title>Genome characteristics of facultatively symbiotic Frankia sp. strains reflect host range and host plant biogeography.</title>
        <authorList>
            <person name="Normand P."/>
            <person name="Lapierre P."/>
            <person name="Tisa L.S."/>
            <person name="Gogarten J.P."/>
            <person name="Alloisio N."/>
            <person name="Bagnarol E."/>
            <person name="Bassi C.A."/>
            <person name="Berry A.M."/>
            <person name="Bickhart D.M."/>
            <person name="Choisne N."/>
            <person name="Couloux A."/>
            <person name="Cournoyer B."/>
            <person name="Cruveiller S."/>
            <person name="Daubin V."/>
            <person name="Demange N."/>
            <person name="Francino M.P."/>
            <person name="Goltsman E."/>
            <person name="Huang Y."/>
            <person name="Kopp O.R."/>
            <person name="Labarre L."/>
            <person name="Lapidus A."/>
            <person name="Lavire C."/>
            <person name="Marechal J."/>
            <person name="Martinez M."/>
            <person name="Mastronunzio J.E."/>
            <person name="Mullin B.C."/>
            <person name="Niemann J."/>
            <person name="Pujic P."/>
            <person name="Rawnsley T."/>
            <person name="Rouy Z."/>
            <person name="Schenowitz C."/>
            <person name="Sellstedt A."/>
            <person name="Tavares F."/>
            <person name="Tomkins J.P."/>
            <person name="Vallenet D."/>
            <person name="Valverde C."/>
            <person name="Wall L.G."/>
            <person name="Wang Y."/>
            <person name="Medigue C."/>
            <person name="Benson D.R."/>
        </authorList>
    </citation>
    <scope>NUCLEOTIDE SEQUENCE [LARGE SCALE GENOMIC DNA]</scope>
    <source>
        <strain evidence="10">DSM 45986 / CECT 9034 / ACN14a</strain>
    </source>
</reference>
<dbReference type="GO" id="GO:0005576">
    <property type="term" value="C:extracellular region"/>
    <property type="evidence" value="ECO:0007669"/>
    <property type="project" value="UniProtKB-SubCell"/>
</dbReference>
<feature type="compositionally biased region" description="Low complexity" evidence="8">
    <location>
        <begin position="395"/>
        <end position="415"/>
    </location>
</feature>
<dbReference type="InterPro" id="IPR043595">
    <property type="entry name" value="FaeB/C/D"/>
</dbReference>
<dbReference type="Gene3D" id="3.40.50.1820">
    <property type="entry name" value="alpha/beta hydrolase"/>
    <property type="match status" value="1"/>
</dbReference>
<evidence type="ECO:0000256" key="7">
    <source>
        <dbReference type="ARBA" id="ARBA00023326"/>
    </source>
</evidence>
<dbReference type="Proteomes" id="UP000000657">
    <property type="component" value="Chromosome"/>
</dbReference>